<keyword evidence="1" id="KW-0472">Membrane</keyword>
<keyword evidence="3" id="KW-1185">Reference proteome</keyword>
<feature type="transmembrane region" description="Helical" evidence="1">
    <location>
        <begin position="106"/>
        <end position="128"/>
    </location>
</feature>
<protein>
    <submittedName>
        <fullName evidence="2">Uncharacterized protein</fullName>
    </submittedName>
</protein>
<organism evidence="2 3">
    <name type="scientific">Cohnella endophytica</name>
    <dbReference type="NCBI Taxonomy" id="2419778"/>
    <lineage>
        <taxon>Bacteria</taxon>
        <taxon>Bacillati</taxon>
        <taxon>Bacillota</taxon>
        <taxon>Bacilli</taxon>
        <taxon>Bacillales</taxon>
        <taxon>Paenibacillaceae</taxon>
        <taxon>Cohnella</taxon>
    </lineage>
</organism>
<feature type="transmembrane region" description="Helical" evidence="1">
    <location>
        <begin position="12"/>
        <end position="34"/>
    </location>
</feature>
<evidence type="ECO:0000313" key="2">
    <source>
        <dbReference type="EMBL" id="RKP51376.1"/>
    </source>
</evidence>
<dbReference type="RefSeq" id="WP_120978074.1">
    <property type="nucleotide sequence ID" value="NZ_RBZM01000007.1"/>
</dbReference>
<dbReference type="EMBL" id="RBZM01000007">
    <property type="protein sequence ID" value="RKP51376.1"/>
    <property type="molecule type" value="Genomic_DNA"/>
</dbReference>
<proteinExistence type="predicted"/>
<sequence length="144" mass="15740">MSDQRLYARIFTGIYALAIVVTMALVLLVGLPFARAGHTWLSLGALIFAESILYGATLQYISNSSRSRSMIPGYFGLITVGGIYFLVVVAWILLFSVGLNVSTLCYGFIHLVTLGIFGIVLGLMMLYFRNAEKQEDYSSSGAGY</sequence>
<reference evidence="2 3" key="1">
    <citation type="submission" date="2018-10" db="EMBL/GenBank/DDBJ databases">
        <title>Cohnella sp. M2MS4P-1, whole genome shotgun sequence.</title>
        <authorList>
            <person name="Tuo L."/>
        </authorList>
    </citation>
    <scope>NUCLEOTIDE SEQUENCE [LARGE SCALE GENOMIC DNA]</scope>
    <source>
        <strain evidence="2 3">M2MS4P-1</strain>
    </source>
</reference>
<comment type="caution">
    <text evidence="2">The sequence shown here is derived from an EMBL/GenBank/DDBJ whole genome shotgun (WGS) entry which is preliminary data.</text>
</comment>
<evidence type="ECO:0000256" key="1">
    <source>
        <dbReference type="SAM" id="Phobius"/>
    </source>
</evidence>
<evidence type="ECO:0000313" key="3">
    <source>
        <dbReference type="Proteomes" id="UP000282076"/>
    </source>
</evidence>
<accession>A0A494XRA7</accession>
<keyword evidence="1" id="KW-0812">Transmembrane</keyword>
<dbReference type="OrthoDB" id="2679599at2"/>
<gene>
    <name evidence="2" type="ORF">D7Z26_16390</name>
</gene>
<feature type="transmembrane region" description="Helical" evidence="1">
    <location>
        <begin position="40"/>
        <end position="61"/>
    </location>
</feature>
<dbReference type="Proteomes" id="UP000282076">
    <property type="component" value="Unassembled WGS sequence"/>
</dbReference>
<name>A0A494XRA7_9BACL</name>
<dbReference type="AlphaFoldDB" id="A0A494XRA7"/>
<feature type="transmembrane region" description="Helical" evidence="1">
    <location>
        <begin position="73"/>
        <end position="94"/>
    </location>
</feature>
<keyword evidence="1" id="KW-1133">Transmembrane helix</keyword>